<feature type="region of interest" description="Disordered" evidence="1">
    <location>
        <begin position="1"/>
        <end position="72"/>
    </location>
</feature>
<evidence type="ECO:0000313" key="2">
    <source>
        <dbReference type="EMBL" id="CAK0867995.1"/>
    </source>
</evidence>
<feature type="compositionally biased region" description="Acidic residues" evidence="1">
    <location>
        <begin position="1"/>
        <end position="14"/>
    </location>
</feature>
<dbReference type="EMBL" id="CAUYUJ010016704">
    <property type="protein sequence ID" value="CAK0867995.1"/>
    <property type="molecule type" value="Genomic_DNA"/>
</dbReference>
<accession>A0ABN9V574</accession>
<feature type="region of interest" description="Disordered" evidence="1">
    <location>
        <begin position="137"/>
        <end position="175"/>
    </location>
</feature>
<name>A0ABN9V574_9DINO</name>
<evidence type="ECO:0000313" key="3">
    <source>
        <dbReference type="Proteomes" id="UP001189429"/>
    </source>
</evidence>
<feature type="compositionally biased region" description="Basic and acidic residues" evidence="1">
    <location>
        <begin position="140"/>
        <end position="152"/>
    </location>
</feature>
<evidence type="ECO:0000256" key="1">
    <source>
        <dbReference type="SAM" id="MobiDB-lite"/>
    </source>
</evidence>
<proteinExistence type="predicted"/>
<feature type="non-terminal residue" evidence="2">
    <location>
        <position position="1"/>
    </location>
</feature>
<organism evidence="2 3">
    <name type="scientific">Prorocentrum cordatum</name>
    <dbReference type="NCBI Taxonomy" id="2364126"/>
    <lineage>
        <taxon>Eukaryota</taxon>
        <taxon>Sar</taxon>
        <taxon>Alveolata</taxon>
        <taxon>Dinophyceae</taxon>
        <taxon>Prorocentrales</taxon>
        <taxon>Prorocentraceae</taxon>
        <taxon>Prorocentrum</taxon>
    </lineage>
</organism>
<reference evidence="2" key="1">
    <citation type="submission" date="2023-10" db="EMBL/GenBank/DDBJ databases">
        <authorList>
            <person name="Chen Y."/>
            <person name="Shah S."/>
            <person name="Dougan E. K."/>
            <person name="Thang M."/>
            <person name="Chan C."/>
        </authorList>
    </citation>
    <scope>NUCLEOTIDE SEQUENCE [LARGE SCALE GENOMIC DNA]</scope>
</reference>
<sequence>EAEEEEEEEEEEEGAGAGSTGARAAEERRPPTRAPAEGRGGRRAFAPRREALRSRPRQAMRGSQNSAISYHPPALNLEAGWGRDCVSYEKRAGSASYVPKHGQHVLTLPPARELSEAVEKTGRALHKRPASSARWCRLARRQDQKERYDRGSRCTCRSGPPKGGSRGEEVRREGG</sequence>
<gene>
    <name evidence="2" type="ORF">PCOR1329_LOCUS54795</name>
</gene>
<protein>
    <submittedName>
        <fullName evidence="2">Uncharacterized protein</fullName>
    </submittedName>
</protein>
<dbReference type="Proteomes" id="UP001189429">
    <property type="component" value="Unassembled WGS sequence"/>
</dbReference>
<comment type="caution">
    <text evidence="2">The sequence shown here is derived from an EMBL/GenBank/DDBJ whole genome shotgun (WGS) entry which is preliminary data.</text>
</comment>
<keyword evidence="3" id="KW-1185">Reference proteome</keyword>
<feature type="compositionally biased region" description="Basic and acidic residues" evidence="1">
    <location>
        <begin position="165"/>
        <end position="175"/>
    </location>
</feature>